<name>A0A392NG86_9FABA</name>
<gene>
    <name evidence="2" type="ORF">A2U01_0019355</name>
</gene>
<feature type="non-terminal residue" evidence="2">
    <location>
        <position position="1"/>
    </location>
</feature>
<dbReference type="EMBL" id="LXQA010037370">
    <property type="protein sequence ID" value="MCH98353.1"/>
    <property type="molecule type" value="Genomic_DNA"/>
</dbReference>
<dbReference type="Proteomes" id="UP000265520">
    <property type="component" value="Unassembled WGS sequence"/>
</dbReference>
<sequence length="144" mass="16677">AIRGLELQAQGQHCVLCNSAFETTDHLFLRCDFSTPVWYQIFGWLGYSLVLPSNSASLCHLMASMGNNKKINSGLLLIWHASVWVLWNKRNAKLFSDKAWVVAEVVDEIKQLAWHWFLHRLAKSPCLFYEWVWNPILCISMYCS</sequence>
<organism evidence="2 3">
    <name type="scientific">Trifolium medium</name>
    <dbReference type="NCBI Taxonomy" id="97028"/>
    <lineage>
        <taxon>Eukaryota</taxon>
        <taxon>Viridiplantae</taxon>
        <taxon>Streptophyta</taxon>
        <taxon>Embryophyta</taxon>
        <taxon>Tracheophyta</taxon>
        <taxon>Spermatophyta</taxon>
        <taxon>Magnoliopsida</taxon>
        <taxon>eudicotyledons</taxon>
        <taxon>Gunneridae</taxon>
        <taxon>Pentapetalae</taxon>
        <taxon>rosids</taxon>
        <taxon>fabids</taxon>
        <taxon>Fabales</taxon>
        <taxon>Fabaceae</taxon>
        <taxon>Papilionoideae</taxon>
        <taxon>50 kb inversion clade</taxon>
        <taxon>NPAAA clade</taxon>
        <taxon>Hologalegina</taxon>
        <taxon>IRL clade</taxon>
        <taxon>Trifolieae</taxon>
        <taxon>Trifolium</taxon>
    </lineage>
</organism>
<reference evidence="2 3" key="1">
    <citation type="journal article" date="2018" name="Front. Plant Sci.">
        <title>Red Clover (Trifolium pratense) and Zigzag Clover (T. medium) - A Picture of Genomic Similarities and Differences.</title>
        <authorList>
            <person name="Dluhosova J."/>
            <person name="Istvanek J."/>
            <person name="Nedelnik J."/>
            <person name="Repkova J."/>
        </authorList>
    </citation>
    <scope>NUCLEOTIDE SEQUENCE [LARGE SCALE GENOMIC DNA]</scope>
    <source>
        <strain evidence="3">cv. 10/8</strain>
        <tissue evidence="2">Leaf</tissue>
    </source>
</reference>
<evidence type="ECO:0000313" key="2">
    <source>
        <dbReference type="EMBL" id="MCH98353.1"/>
    </source>
</evidence>
<protein>
    <recommendedName>
        <fullName evidence="1">Reverse transcriptase zinc-binding domain-containing protein</fullName>
    </recommendedName>
</protein>
<dbReference type="PANTHER" id="PTHR33116:SF78">
    <property type="entry name" value="OS12G0587133 PROTEIN"/>
    <property type="match status" value="1"/>
</dbReference>
<dbReference type="Pfam" id="PF13966">
    <property type="entry name" value="zf-RVT"/>
    <property type="match status" value="1"/>
</dbReference>
<accession>A0A392NG86</accession>
<dbReference type="InterPro" id="IPR026960">
    <property type="entry name" value="RVT-Znf"/>
</dbReference>
<proteinExistence type="predicted"/>
<dbReference type="AlphaFoldDB" id="A0A392NG86"/>
<comment type="caution">
    <text evidence="2">The sequence shown here is derived from an EMBL/GenBank/DDBJ whole genome shotgun (WGS) entry which is preliminary data.</text>
</comment>
<evidence type="ECO:0000313" key="3">
    <source>
        <dbReference type="Proteomes" id="UP000265520"/>
    </source>
</evidence>
<keyword evidence="3" id="KW-1185">Reference proteome</keyword>
<dbReference type="PANTHER" id="PTHR33116">
    <property type="entry name" value="REVERSE TRANSCRIPTASE ZINC-BINDING DOMAIN-CONTAINING PROTEIN-RELATED-RELATED"/>
    <property type="match status" value="1"/>
</dbReference>
<feature type="domain" description="Reverse transcriptase zinc-binding" evidence="1">
    <location>
        <begin position="12"/>
        <end position="38"/>
    </location>
</feature>
<evidence type="ECO:0000259" key="1">
    <source>
        <dbReference type="Pfam" id="PF13966"/>
    </source>
</evidence>